<sequence>MLEKNQAEQEQVGDGNRPENNSPDDPDSKKKKKLQDILARNTSPKSDRNDGKTNTSLPIPGQDISTQNKENPTDSWLCHDCKKTQRDLHGCSCCENWYCVKCQRILSVKEANFLKASKSEAVHWYCSSCYPKINRLIVNVNQSHDTCSSSTQNLDPIPLVDKVSKQLESHMKTMIQNTSEFLADHTRQMLQSSEDTSEKLLLNIDRKLDGLQKDLAEFAKTRNDNMQPRPINQSLNNQITSLVTNTDREKKVQCYNTQYKGSARS</sequence>
<evidence type="ECO:0000313" key="2">
    <source>
        <dbReference type="EMBL" id="CAH1779935.1"/>
    </source>
</evidence>
<dbReference type="SUPFAM" id="SSF57903">
    <property type="entry name" value="FYVE/PHD zinc finger"/>
    <property type="match status" value="1"/>
</dbReference>
<reference evidence="2" key="1">
    <citation type="submission" date="2022-03" db="EMBL/GenBank/DDBJ databases">
        <authorList>
            <person name="Martin C."/>
        </authorList>
    </citation>
    <scope>NUCLEOTIDE SEQUENCE</scope>
</reference>
<comment type="caution">
    <text evidence="2">The sequence shown here is derived from an EMBL/GenBank/DDBJ whole genome shotgun (WGS) entry which is preliminary data.</text>
</comment>
<accession>A0A8J1UPA3</accession>
<feature type="region of interest" description="Disordered" evidence="1">
    <location>
        <begin position="1"/>
        <end position="72"/>
    </location>
</feature>
<name>A0A8J1UPA3_OWEFU</name>
<proteinExistence type="predicted"/>
<keyword evidence="3" id="KW-1185">Reference proteome</keyword>
<organism evidence="2 3">
    <name type="scientific">Owenia fusiformis</name>
    <name type="common">Polychaete worm</name>
    <dbReference type="NCBI Taxonomy" id="6347"/>
    <lineage>
        <taxon>Eukaryota</taxon>
        <taxon>Metazoa</taxon>
        <taxon>Spiralia</taxon>
        <taxon>Lophotrochozoa</taxon>
        <taxon>Annelida</taxon>
        <taxon>Polychaeta</taxon>
        <taxon>Sedentaria</taxon>
        <taxon>Canalipalpata</taxon>
        <taxon>Sabellida</taxon>
        <taxon>Oweniida</taxon>
        <taxon>Oweniidae</taxon>
        <taxon>Owenia</taxon>
    </lineage>
</organism>
<dbReference type="Proteomes" id="UP000749559">
    <property type="component" value="Unassembled WGS sequence"/>
</dbReference>
<dbReference type="AlphaFoldDB" id="A0A8J1UPA3"/>
<dbReference type="InterPro" id="IPR011011">
    <property type="entry name" value="Znf_FYVE_PHD"/>
</dbReference>
<feature type="compositionally biased region" description="Polar residues" evidence="1">
    <location>
        <begin position="52"/>
        <end position="72"/>
    </location>
</feature>
<protein>
    <submittedName>
        <fullName evidence="2">Uncharacterized protein</fullName>
    </submittedName>
</protein>
<dbReference type="EMBL" id="CAIIXF020000003">
    <property type="protein sequence ID" value="CAH1779935.1"/>
    <property type="molecule type" value="Genomic_DNA"/>
</dbReference>
<gene>
    <name evidence="2" type="ORF">OFUS_LOCUS6691</name>
</gene>
<evidence type="ECO:0000313" key="3">
    <source>
        <dbReference type="Proteomes" id="UP000749559"/>
    </source>
</evidence>
<evidence type="ECO:0000256" key="1">
    <source>
        <dbReference type="SAM" id="MobiDB-lite"/>
    </source>
</evidence>